<evidence type="ECO:0000313" key="3">
    <source>
        <dbReference type="Proteomes" id="UP001595957"/>
    </source>
</evidence>
<dbReference type="Pfam" id="PF06742">
    <property type="entry name" value="DUF1214"/>
    <property type="match status" value="1"/>
</dbReference>
<protein>
    <submittedName>
        <fullName evidence="2">DUF1214 domain-containing protein</fullName>
    </submittedName>
</protein>
<evidence type="ECO:0000259" key="1">
    <source>
        <dbReference type="Pfam" id="PF06742"/>
    </source>
</evidence>
<sequence length="433" mass="48672">MDMETAGLNTGLSRRGMLAGSGTLSLLSAIELAITPAHAADVKSDAAMLKVFEAMMARISRVAETAFARSTAQYPNARAAGLLHILNNISLGLSMTLHNDDPMNPDLFHYFDPSRKQGGDNSDALYLGAPIDGRQEYRVRGNRGSAKHISFTTVNRGPTPWGGGMGAALFGRDMKADPDGNFELMLSAREHSGNWLKLGPDVFRLTIRQFFADWENERPMVARIERLGPPAPPPDMSADRIMAALDETIGWLENTVVFWQNMIDLFRKTPNQFIDWRKITGDKMNATPGGDPACCFWKVPKGKALILRTKPPQCEFWNIEFTNPWWETNDYRYRHTGINDHTGVLEENGELIAVVAHDDPGLPNWFDPSGHTEGMIGRRWMFADTTTSIETMLVDQSTLRKYLPKSVKTITAEGRRAQLERKRNGLYRRFHWF</sequence>
<dbReference type="EMBL" id="JBHSFZ010000016">
    <property type="protein sequence ID" value="MFC4594476.1"/>
    <property type="molecule type" value="Genomic_DNA"/>
</dbReference>
<name>A0ABV9EXW0_9SPHN</name>
<accession>A0ABV9EXW0</accession>
<comment type="caution">
    <text evidence="2">The sequence shown here is derived from an EMBL/GenBank/DDBJ whole genome shotgun (WGS) entry which is preliminary data.</text>
</comment>
<gene>
    <name evidence="2" type="ORF">ACFO3E_09780</name>
</gene>
<dbReference type="RefSeq" id="WP_380804242.1">
    <property type="nucleotide sequence ID" value="NZ_JBHSFZ010000016.1"/>
</dbReference>
<proteinExistence type="predicted"/>
<feature type="domain" description="DUF1214" evidence="1">
    <location>
        <begin position="128"/>
        <end position="209"/>
    </location>
</feature>
<reference evidence="3" key="1">
    <citation type="journal article" date="2019" name="Int. J. Syst. Evol. Microbiol.">
        <title>The Global Catalogue of Microorganisms (GCM) 10K type strain sequencing project: providing services to taxonomists for standard genome sequencing and annotation.</title>
        <authorList>
            <consortium name="The Broad Institute Genomics Platform"/>
            <consortium name="The Broad Institute Genome Sequencing Center for Infectious Disease"/>
            <person name="Wu L."/>
            <person name="Ma J."/>
        </authorList>
    </citation>
    <scope>NUCLEOTIDE SEQUENCE [LARGE SCALE GENOMIC DNA]</scope>
    <source>
        <strain evidence="3">NBRC 103632</strain>
    </source>
</reference>
<dbReference type="InterPro" id="IPR010621">
    <property type="entry name" value="DUF1214"/>
</dbReference>
<dbReference type="Proteomes" id="UP001595957">
    <property type="component" value="Unassembled WGS sequence"/>
</dbReference>
<keyword evidence="3" id="KW-1185">Reference proteome</keyword>
<evidence type="ECO:0000313" key="2">
    <source>
        <dbReference type="EMBL" id="MFC4594476.1"/>
    </source>
</evidence>
<dbReference type="PROSITE" id="PS51318">
    <property type="entry name" value="TAT"/>
    <property type="match status" value="1"/>
</dbReference>
<organism evidence="2 3">
    <name type="scientific">Sphingobium tyrosinilyticum</name>
    <dbReference type="NCBI Taxonomy" id="2715436"/>
    <lineage>
        <taxon>Bacteria</taxon>
        <taxon>Pseudomonadati</taxon>
        <taxon>Pseudomonadota</taxon>
        <taxon>Alphaproteobacteria</taxon>
        <taxon>Sphingomonadales</taxon>
        <taxon>Sphingomonadaceae</taxon>
        <taxon>Sphingobium</taxon>
    </lineage>
</organism>
<dbReference type="InterPro" id="IPR006311">
    <property type="entry name" value="TAT_signal"/>
</dbReference>